<protein>
    <recommendedName>
        <fullName evidence="2">histidine kinase</fullName>
        <ecNumber evidence="2">2.7.13.3</ecNumber>
    </recommendedName>
</protein>
<dbReference type="InterPro" id="IPR003661">
    <property type="entry name" value="HisK_dim/P_dom"/>
</dbReference>
<evidence type="ECO:0000313" key="9">
    <source>
        <dbReference type="Proteomes" id="UP000266385"/>
    </source>
</evidence>
<dbReference type="CDD" id="cd00082">
    <property type="entry name" value="HisKA"/>
    <property type="match status" value="1"/>
</dbReference>
<dbReference type="Pfam" id="PF00072">
    <property type="entry name" value="Response_reg"/>
    <property type="match status" value="1"/>
</dbReference>
<feature type="modified residue" description="4-aspartylphosphate" evidence="5">
    <location>
        <position position="418"/>
    </location>
</feature>
<evidence type="ECO:0000256" key="4">
    <source>
        <dbReference type="ARBA" id="ARBA00023012"/>
    </source>
</evidence>
<comment type="caution">
    <text evidence="8">The sequence shown here is derived from an EMBL/GenBank/DDBJ whole genome shotgun (WGS) entry which is preliminary data.</text>
</comment>
<dbReference type="PANTHER" id="PTHR45339:SF1">
    <property type="entry name" value="HYBRID SIGNAL TRANSDUCTION HISTIDINE KINASE J"/>
    <property type="match status" value="1"/>
</dbReference>
<reference evidence="8 9" key="1">
    <citation type="submission" date="2018-08" db="EMBL/GenBank/DDBJ databases">
        <title>Henriciella mobilis sp. nov., isolated from seawater.</title>
        <authorList>
            <person name="Cheng H."/>
            <person name="Wu Y.-H."/>
            <person name="Xu X.-W."/>
            <person name="Guo L.-L."/>
        </authorList>
    </citation>
    <scope>NUCLEOTIDE SEQUENCE [LARGE SCALE GENOMIC DNA]</scope>
    <source>
        <strain evidence="8 9">JN25</strain>
    </source>
</reference>
<gene>
    <name evidence="8" type="ORF">D1223_04925</name>
</gene>
<dbReference type="PROSITE" id="PS50109">
    <property type="entry name" value="HIS_KIN"/>
    <property type="match status" value="1"/>
</dbReference>
<keyword evidence="9" id="KW-1185">Reference proteome</keyword>
<dbReference type="GO" id="GO:0000155">
    <property type="term" value="F:phosphorelay sensor kinase activity"/>
    <property type="evidence" value="ECO:0007669"/>
    <property type="project" value="InterPro"/>
</dbReference>
<dbReference type="Proteomes" id="UP000266385">
    <property type="component" value="Unassembled WGS sequence"/>
</dbReference>
<feature type="domain" description="Response regulatory" evidence="7">
    <location>
        <begin position="369"/>
        <end position="483"/>
    </location>
</feature>
<comment type="caution">
    <text evidence="5">Lacks conserved residue(s) required for the propagation of feature annotation.</text>
</comment>
<proteinExistence type="predicted"/>
<evidence type="ECO:0000256" key="5">
    <source>
        <dbReference type="PROSITE-ProRule" id="PRU00169"/>
    </source>
</evidence>
<evidence type="ECO:0000259" key="7">
    <source>
        <dbReference type="PROSITE" id="PS50110"/>
    </source>
</evidence>
<evidence type="ECO:0000256" key="1">
    <source>
        <dbReference type="ARBA" id="ARBA00000085"/>
    </source>
</evidence>
<organism evidence="8 9">
    <name type="scientific">Henriciella mobilis</name>
    <dbReference type="NCBI Taxonomy" id="2305467"/>
    <lineage>
        <taxon>Bacteria</taxon>
        <taxon>Pseudomonadati</taxon>
        <taxon>Pseudomonadota</taxon>
        <taxon>Alphaproteobacteria</taxon>
        <taxon>Hyphomonadales</taxon>
        <taxon>Hyphomonadaceae</taxon>
        <taxon>Henriciella</taxon>
    </lineage>
</organism>
<dbReference type="CDD" id="cd17546">
    <property type="entry name" value="REC_hyHK_CKI1_RcsC-like"/>
    <property type="match status" value="1"/>
</dbReference>
<dbReference type="PANTHER" id="PTHR45339">
    <property type="entry name" value="HYBRID SIGNAL TRANSDUCTION HISTIDINE KINASE J"/>
    <property type="match status" value="1"/>
</dbReference>
<dbReference type="RefSeq" id="WP_119375326.1">
    <property type="nucleotide sequence ID" value="NZ_QWFX01000006.1"/>
</dbReference>
<dbReference type="CDD" id="cd16922">
    <property type="entry name" value="HATPase_EvgS-ArcB-TorS-like"/>
    <property type="match status" value="1"/>
</dbReference>
<dbReference type="SMART" id="SM00388">
    <property type="entry name" value="HisKA"/>
    <property type="match status" value="1"/>
</dbReference>
<dbReference type="PRINTS" id="PR00344">
    <property type="entry name" value="BCTRLSENSOR"/>
</dbReference>
<dbReference type="InterPro" id="IPR003594">
    <property type="entry name" value="HATPase_dom"/>
</dbReference>
<evidence type="ECO:0000256" key="2">
    <source>
        <dbReference type="ARBA" id="ARBA00012438"/>
    </source>
</evidence>
<keyword evidence="3 5" id="KW-0597">Phosphoprotein</keyword>
<accession>A0A399RF40</accession>
<dbReference type="EC" id="2.7.13.3" evidence="2"/>
<dbReference type="InterPro" id="IPR036097">
    <property type="entry name" value="HisK_dim/P_sf"/>
</dbReference>
<dbReference type="PROSITE" id="PS50110">
    <property type="entry name" value="RESPONSE_REGULATORY"/>
    <property type="match status" value="2"/>
</dbReference>
<dbReference type="InterPro" id="IPR005467">
    <property type="entry name" value="His_kinase_dom"/>
</dbReference>
<dbReference type="EMBL" id="QWFX01000006">
    <property type="protein sequence ID" value="RIJ30008.1"/>
    <property type="molecule type" value="Genomic_DNA"/>
</dbReference>
<dbReference type="Pfam" id="PF02518">
    <property type="entry name" value="HATPase_c"/>
    <property type="match status" value="1"/>
</dbReference>
<dbReference type="InterPro" id="IPR036890">
    <property type="entry name" value="HATPase_C_sf"/>
</dbReference>
<sequence>MTDESGNLSPEQAFLATTTHEIRTPLNGILGTVSLLLETDLDPAQKEYAEAIRLSGSRLLDLLNNVLDFARLDAGALTVEPERFRVAGLAREVTELLAPRAHGSGIDLGVLARPGVPAEILADAGKIRQILFNLVGNAIKFTEQGGVLVDIAYEDSKLSFRIMDTGPGIAPQDQDRLFEAFRQSSAGDAMKDGGVGLGLAIVRKLSDTLGGTVSLCSVQGAGACFRVDVPIDHDEAVFDPPPELETARQIAFAGLSTATTLSAWGILSHAGASVSIVDNAQQARRAKPDVIIAAAEMPERSLRALTRIAPTLVVMRPGDRGLMSRFHDMGAAGWLVRPLRHSTLIERVRLAGQGSTAPDQDDEATHNGRILIADDNPVNTLIARRALESAGFSVTVAATGREAVDLSESWSPDLVFMDLRMPIMDGYDAMKALRASGMNMPVIAISAEINPEIERRARAAGADGVAAKPLDADALRRLAVNWTHRQSGAA</sequence>
<name>A0A399RF40_9PROT</name>
<dbReference type="InterPro" id="IPR011006">
    <property type="entry name" value="CheY-like_superfamily"/>
</dbReference>
<evidence type="ECO:0000313" key="8">
    <source>
        <dbReference type="EMBL" id="RIJ30008.1"/>
    </source>
</evidence>
<evidence type="ECO:0000256" key="3">
    <source>
        <dbReference type="ARBA" id="ARBA00022553"/>
    </source>
</evidence>
<dbReference type="SUPFAM" id="SSF55874">
    <property type="entry name" value="ATPase domain of HSP90 chaperone/DNA topoisomerase II/histidine kinase"/>
    <property type="match status" value="1"/>
</dbReference>
<keyword evidence="4" id="KW-0902">Two-component regulatory system</keyword>
<feature type="domain" description="Histidine kinase" evidence="6">
    <location>
        <begin position="17"/>
        <end position="233"/>
    </location>
</feature>
<dbReference type="AlphaFoldDB" id="A0A399RF40"/>
<dbReference type="SMART" id="SM00448">
    <property type="entry name" value="REC"/>
    <property type="match status" value="1"/>
</dbReference>
<dbReference type="SMART" id="SM00387">
    <property type="entry name" value="HATPase_c"/>
    <property type="match status" value="1"/>
</dbReference>
<dbReference type="InterPro" id="IPR004358">
    <property type="entry name" value="Sig_transdc_His_kin-like_C"/>
</dbReference>
<comment type="catalytic activity">
    <reaction evidence="1">
        <text>ATP + protein L-histidine = ADP + protein N-phospho-L-histidine.</text>
        <dbReference type="EC" id="2.7.13.3"/>
    </reaction>
</comment>
<dbReference type="SUPFAM" id="SSF52172">
    <property type="entry name" value="CheY-like"/>
    <property type="match status" value="2"/>
</dbReference>
<dbReference type="Pfam" id="PF00512">
    <property type="entry name" value="HisKA"/>
    <property type="match status" value="1"/>
</dbReference>
<dbReference type="SUPFAM" id="SSF47384">
    <property type="entry name" value="Homodimeric domain of signal transducing histidine kinase"/>
    <property type="match status" value="1"/>
</dbReference>
<dbReference type="Gene3D" id="1.10.287.130">
    <property type="match status" value="1"/>
</dbReference>
<dbReference type="Gene3D" id="3.30.565.10">
    <property type="entry name" value="Histidine kinase-like ATPase, C-terminal domain"/>
    <property type="match status" value="1"/>
</dbReference>
<dbReference type="Gene3D" id="3.40.50.2300">
    <property type="match status" value="1"/>
</dbReference>
<feature type="domain" description="Response regulatory" evidence="7">
    <location>
        <begin position="249"/>
        <end position="352"/>
    </location>
</feature>
<dbReference type="OrthoDB" id="9774458at2"/>
<evidence type="ECO:0000259" key="6">
    <source>
        <dbReference type="PROSITE" id="PS50109"/>
    </source>
</evidence>
<dbReference type="InterPro" id="IPR001789">
    <property type="entry name" value="Sig_transdc_resp-reg_receiver"/>
</dbReference>